<feature type="transmembrane region" description="Helical" evidence="1">
    <location>
        <begin position="110"/>
        <end position="127"/>
    </location>
</feature>
<reference evidence="2" key="2">
    <citation type="submission" date="2021-04" db="EMBL/GenBank/DDBJ databases">
        <authorList>
            <person name="Gilroy R."/>
        </authorList>
    </citation>
    <scope>NUCLEOTIDE SEQUENCE</scope>
    <source>
        <strain evidence="2">ChiSjej3B21-8574</strain>
    </source>
</reference>
<evidence type="ECO:0000256" key="1">
    <source>
        <dbReference type="SAM" id="Phobius"/>
    </source>
</evidence>
<gene>
    <name evidence="2" type="ORF">H9754_08475</name>
</gene>
<sequence>MTSGYVLIIIWIAIAPVLLKAIDTHEEIIVAGQREYRYKFIWALIIFFPVIIMAGTRGSIGDTDSYRQMFQDMPQTFSALPQYFETLEKDKGFFLCSSIIKIIIGNNDTIYFMIIAFIQGISLVIAYRKFSSNYVMSIFLFLISSDYISWMFNGMRQFIAVSMTFACIGLILDNKRIKLIITILLMATIHGTALMMIPFAFMAKGRAWNKKTMMFIIAVVAAVVFVGRFTNLLDTALADTQYQNVVSDWEEFQDDGTSVLRVLVYAVPTILSYIGRRRIWEEDNPVINLSANMSIASTGLYVVSMFTSGIMIGRLPIYFSLYNYILLPWEIENLFTERSKKIVYIFMISAYIVFYYYQMHMTWNYF</sequence>
<evidence type="ECO:0000313" key="2">
    <source>
        <dbReference type="EMBL" id="HJC50587.1"/>
    </source>
</evidence>
<organism evidence="2 3">
    <name type="scientific">Candidatus Anaerostipes avistercoris</name>
    <dbReference type="NCBI Taxonomy" id="2838462"/>
    <lineage>
        <taxon>Bacteria</taxon>
        <taxon>Bacillati</taxon>
        <taxon>Bacillota</taxon>
        <taxon>Clostridia</taxon>
        <taxon>Lachnospirales</taxon>
        <taxon>Lachnospiraceae</taxon>
        <taxon>Anaerostipes</taxon>
    </lineage>
</organism>
<proteinExistence type="predicted"/>
<evidence type="ECO:0000313" key="3">
    <source>
        <dbReference type="Proteomes" id="UP000823904"/>
    </source>
</evidence>
<dbReference type="Pfam" id="PF14897">
    <property type="entry name" value="EpsG"/>
    <property type="match status" value="1"/>
</dbReference>
<feature type="transmembrane region" description="Helical" evidence="1">
    <location>
        <begin position="6"/>
        <end position="22"/>
    </location>
</feature>
<protein>
    <submittedName>
        <fullName evidence="2">EpsG family protein</fullName>
    </submittedName>
</protein>
<keyword evidence="1" id="KW-1133">Transmembrane helix</keyword>
<dbReference type="Proteomes" id="UP000823904">
    <property type="component" value="Unassembled WGS sequence"/>
</dbReference>
<reference evidence="2" key="1">
    <citation type="journal article" date="2021" name="PeerJ">
        <title>Extensive microbial diversity within the chicken gut microbiome revealed by metagenomics and culture.</title>
        <authorList>
            <person name="Gilroy R."/>
            <person name="Ravi A."/>
            <person name="Getino M."/>
            <person name="Pursley I."/>
            <person name="Horton D.L."/>
            <person name="Alikhan N.F."/>
            <person name="Baker D."/>
            <person name="Gharbi K."/>
            <person name="Hall N."/>
            <person name="Watson M."/>
            <person name="Adriaenssens E.M."/>
            <person name="Foster-Nyarko E."/>
            <person name="Jarju S."/>
            <person name="Secka A."/>
            <person name="Antonio M."/>
            <person name="Oren A."/>
            <person name="Chaudhuri R.R."/>
            <person name="La Ragione R."/>
            <person name="Hildebrand F."/>
            <person name="Pallen M.J."/>
        </authorList>
    </citation>
    <scope>NUCLEOTIDE SEQUENCE</scope>
    <source>
        <strain evidence="2">ChiSjej3B21-8574</strain>
    </source>
</reference>
<keyword evidence="1" id="KW-0472">Membrane</keyword>
<comment type="caution">
    <text evidence="2">The sequence shown here is derived from an EMBL/GenBank/DDBJ whole genome shotgun (WGS) entry which is preliminary data.</text>
</comment>
<dbReference type="EMBL" id="DWWD01000032">
    <property type="protein sequence ID" value="HJC50587.1"/>
    <property type="molecule type" value="Genomic_DNA"/>
</dbReference>
<dbReference type="AlphaFoldDB" id="A0A9D2PIK4"/>
<keyword evidence="1" id="KW-0812">Transmembrane</keyword>
<accession>A0A9D2PIK4</accession>
<feature type="transmembrane region" description="Helical" evidence="1">
    <location>
        <begin position="156"/>
        <end position="172"/>
    </location>
</feature>
<name>A0A9D2PIK4_9FIRM</name>
<feature type="transmembrane region" description="Helical" evidence="1">
    <location>
        <begin position="42"/>
        <end position="60"/>
    </location>
</feature>
<feature type="transmembrane region" description="Helical" evidence="1">
    <location>
        <begin position="134"/>
        <end position="150"/>
    </location>
</feature>
<dbReference type="InterPro" id="IPR049458">
    <property type="entry name" value="EpsG-like"/>
</dbReference>
<feature type="transmembrane region" description="Helical" evidence="1">
    <location>
        <begin position="341"/>
        <end position="357"/>
    </location>
</feature>
<feature type="transmembrane region" description="Helical" evidence="1">
    <location>
        <begin position="300"/>
        <end position="321"/>
    </location>
</feature>
<feature type="transmembrane region" description="Helical" evidence="1">
    <location>
        <begin position="213"/>
        <end position="233"/>
    </location>
</feature>
<feature type="transmembrane region" description="Helical" evidence="1">
    <location>
        <begin position="179"/>
        <end position="201"/>
    </location>
</feature>